<evidence type="ECO:0000313" key="9">
    <source>
        <dbReference type="Proteomes" id="UP000199668"/>
    </source>
</evidence>
<keyword evidence="9" id="KW-1185">Reference proteome</keyword>
<dbReference type="SUPFAM" id="SSF53167">
    <property type="entry name" value="Purine and uridine phosphorylases"/>
    <property type="match status" value="1"/>
</dbReference>
<dbReference type="OrthoDB" id="9792278at2"/>
<keyword evidence="3 6" id="KW-0378">Hydrolase</keyword>
<sequence>MKIAVIGAMDEEVELLKSKLENRREEESGGTRFFSGKMYGADVVLIQSGIGKVNAAAATTLVLEKYKPDLVINTGSAGGLNPALNVGDLVVSNEVRYNDVDATVFGYEYGQVPRMPAGYYADKKLMEETLKAASAERIPVRDGLILSGDSFMSSDSRIAFLKETFEEPQCAEMEAGAIAHVCYRFDVPFVIIRALSDVAGNDAKQSYEEFLVQASENSAALVTALIEQKMK</sequence>
<evidence type="ECO:0000256" key="2">
    <source>
        <dbReference type="ARBA" id="ARBA00022605"/>
    </source>
</evidence>
<feature type="domain" description="Nucleoside phosphorylase" evidence="7">
    <location>
        <begin position="2"/>
        <end position="227"/>
    </location>
</feature>
<dbReference type="GO" id="GO:0008930">
    <property type="term" value="F:methylthioadenosine nucleosidase activity"/>
    <property type="evidence" value="ECO:0007669"/>
    <property type="project" value="UniProtKB-UniRule"/>
</dbReference>
<organism evidence="8 9">
    <name type="scientific">Salibacterium qingdaonense</name>
    <dbReference type="NCBI Taxonomy" id="266892"/>
    <lineage>
        <taxon>Bacteria</taxon>
        <taxon>Bacillati</taxon>
        <taxon>Bacillota</taxon>
        <taxon>Bacilli</taxon>
        <taxon>Bacillales</taxon>
        <taxon>Bacillaceae</taxon>
    </lineage>
</organism>
<feature type="binding site" evidence="6">
    <location>
        <begin position="173"/>
        <end position="174"/>
    </location>
    <ligand>
        <name>substrate</name>
    </ligand>
</feature>
<dbReference type="GO" id="GO:0019509">
    <property type="term" value="P:L-methionine salvage from methylthioadenosine"/>
    <property type="evidence" value="ECO:0007669"/>
    <property type="project" value="UniProtKB-UniRule"/>
</dbReference>
<comment type="similarity">
    <text evidence="6">Belongs to the PNP/UDP phosphorylase family. MtnN subfamily.</text>
</comment>
<dbReference type="UniPathway" id="UPA00904">
    <property type="reaction ID" value="UER00871"/>
</dbReference>
<dbReference type="PANTHER" id="PTHR46832:SF1">
    <property type="entry name" value="5'-METHYLTHIOADENOSINE_S-ADENOSYLHOMOCYSTEINE NUCLEOSIDASE"/>
    <property type="match status" value="1"/>
</dbReference>
<comment type="catalytic activity">
    <reaction evidence="6">
        <text>S-adenosyl-L-homocysteine + H2O = S-(5-deoxy-D-ribos-5-yl)-L-homocysteine + adenine</text>
        <dbReference type="Rhea" id="RHEA:17805"/>
        <dbReference type="ChEBI" id="CHEBI:15377"/>
        <dbReference type="ChEBI" id="CHEBI:16708"/>
        <dbReference type="ChEBI" id="CHEBI:57856"/>
        <dbReference type="ChEBI" id="CHEBI:58195"/>
        <dbReference type="EC" id="3.2.2.9"/>
    </reaction>
</comment>
<dbReference type="GO" id="GO:0019284">
    <property type="term" value="P:L-methionine salvage from S-adenosylmethionine"/>
    <property type="evidence" value="ECO:0007669"/>
    <property type="project" value="TreeGrafter"/>
</dbReference>
<evidence type="ECO:0000256" key="5">
    <source>
        <dbReference type="ARBA" id="ARBA00050313"/>
    </source>
</evidence>
<evidence type="ECO:0000256" key="4">
    <source>
        <dbReference type="ARBA" id="ARBA00023167"/>
    </source>
</evidence>
<dbReference type="CDD" id="cd09008">
    <property type="entry name" value="MTAN"/>
    <property type="match status" value="1"/>
</dbReference>
<evidence type="ECO:0000256" key="1">
    <source>
        <dbReference type="ARBA" id="ARBA00004945"/>
    </source>
</evidence>
<dbReference type="FunFam" id="3.40.50.1580:FF:000001">
    <property type="entry name" value="MTA/SAH nucleosidase family protein"/>
    <property type="match status" value="1"/>
</dbReference>
<feature type="active site" description="Proton acceptor" evidence="6">
    <location>
        <position position="12"/>
    </location>
</feature>
<evidence type="ECO:0000256" key="6">
    <source>
        <dbReference type="HAMAP-Rule" id="MF_01684"/>
    </source>
</evidence>
<dbReference type="GO" id="GO:0009164">
    <property type="term" value="P:nucleoside catabolic process"/>
    <property type="evidence" value="ECO:0007669"/>
    <property type="project" value="InterPro"/>
</dbReference>
<dbReference type="EC" id="3.2.2.9" evidence="6"/>
<name>A0A1I4JEX7_9BACI</name>
<feature type="binding site" evidence="6">
    <location>
        <position position="78"/>
    </location>
    <ligand>
        <name>substrate</name>
    </ligand>
</feature>
<dbReference type="Proteomes" id="UP000199668">
    <property type="component" value="Unassembled WGS sequence"/>
</dbReference>
<comment type="catalytic activity">
    <reaction evidence="5">
        <text>5'-deoxyadenosine + H2O = 5-deoxy-D-ribose + adenine</text>
        <dbReference type="Rhea" id="RHEA:29859"/>
        <dbReference type="ChEBI" id="CHEBI:15377"/>
        <dbReference type="ChEBI" id="CHEBI:16708"/>
        <dbReference type="ChEBI" id="CHEBI:17319"/>
        <dbReference type="ChEBI" id="CHEBI:149540"/>
        <dbReference type="EC" id="3.2.2.9"/>
    </reaction>
    <physiologicalReaction direction="left-to-right" evidence="5">
        <dbReference type="Rhea" id="RHEA:29860"/>
    </physiologicalReaction>
</comment>
<dbReference type="GO" id="GO:0005829">
    <property type="term" value="C:cytosol"/>
    <property type="evidence" value="ECO:0007669"/>
    <property type="project" value="TreeGrafter"/>
</dbReference>
<dbReference type="GO" id="GO:0008782">
    <property type="term" value="F:adenosylhomocysteine nucleosidase activity"/>
    <property type="evidence" value="ECO:0007669"/>
    <property type="project" value="UniProtKB-UniRule"/>
</dbReference>
<dbReference type="EMBL" id="FOTY01000003">
    <property type="protein sequence ID" value="SFL65135.1"/>
    <property type="molecule type" value="Genomic_DNA"/>
</dbReference>
<dbReference type="AlphaFoldDB" id="A0A1I4JEX7"/>
<dbReference type="Pfam" id="PF01048">
    <property type="entry name" value="PNP_UDP_1"/>
    <property type="match status" value="1"/>
</dbReference>
<protein>
    <recommendedName>
        <fullName evidence="6">5'-methylthioadenosine/S-adenosylhomocysteine nucleosidase</fullName>
        <shortName evidence="6">MTA/SAH nucleosidase</shortName>
        <shortName evidence="6">MTAN</shortName>
        <ecNumber evidence="6">3.2.2.9</ecNumber>
    </recommendedName>
    <alternativeName>
        <fullName evidence="6">5'-deoxyadenosine nucleosidase</fullName>
        <shortName evidence="6">DOA nucleosidase</shortName>
        <shortName evidence="6">dAdo nucleosidase</shortName>
    </alternativeName>
    <alternativeName>
        <fullName evidence="6">5'-methylthioadenosine nucleosidase</fullName>
        <shortName evidence="6">MTA nucleosidase</shortName>
    </alternativeName>
    <alternativeName>
        <fullName evidence="6">S-adenosylhomocysteine nucleosidase</fullName>
        <shortName evidence="6">AdoHcy nucleosidase</shortName>
        <shortName evidence="6">SAH nucleosidase</shortName>
        <shortName evidence="6">SRH nucleosidase</shortName>
    </alternativeName>
</protein>
<dbReference type="PANTHER" id="PTHR46832">
    <property type="entry name" value="5'-METHYLTHIOADENOSINE/S-ADENOSYLHOMOCYSTEINE NUCLEOSIDASE"/>
    <property type="match status" value="1"/>
</dbReference>
<evidence type="ECO:0000259" key="7">
    <source>
        <dbReference type="Pfam" id="PF01048"/>
    </source>
</evidence>
<comment type="pathway">
    <text evidence="1 6">Amino-acid biosynthesis; L-methionine biosynthesis via salvage pathway; S-methyl-5-thio-alpha-D-ribose 1-phosphate from S-methyl-5'-thioadenosine (hydrolase route): step 1/2.</text>
</comment>
<feature type="binding site" evidence="6">
    <location>
        <position position="152"/>
    </location>
    <ligand>
        <name>substrate</name>
    </ligand>
</feature>
<gene>
    <name evidence="6" type="primary">mtnN</name>
    <name evidence="8" type="ORF">SAMN04488054_103127</name>
</gene>
<keyword evidence="2 6" id="KW-0028">Amino-acid biosynthesis</keyword>
<dbReference type="InterPro" id="IPR035994">
    <property type="entry name" value="Nucleoside_phosphorylase_sf"/>
</dbReference>
<dbReference type="NCBIfam" id="NF004079">
    <property type="entry name" value="PRK05584.1"/>
    <property type="match status" value="1"/>
</dbReference>
<dbReference type="RefSeq" id="WP_090925693.1">
    <property type="nucleotide sequence ID" value="NZ_FOTY01000003.1"/>
</dbReference>
<comment type="catalytic activity">
    <reaction evidence="6">
        <text>S-methyl-5'-thioadenosine + H2O = 5-(methylsulfanyl)-D-ribose + adenine</text>
        <dbReference type="Rhea" id="RHEA:13617"/>
        <dbReference type="ChEBI" id="CHEBI:15377"/>
        <dbReference type="ChEBI" id="CHEBI:16708"/>
        <dbReference type="ChEBI" id="CHEBI:17509"/>
        <dbReference type="ChEBI" id="CHEBI:78440"/>
        <dbReference type="EC" id="3.2.2.9"/>
    </reaction>
</comment>
<proteinExistence type="inferred from homology"/>
<keyword evidence="4 6" id="KW-0486">Methionine biosynthesis</keyword>
<reference evidence="8 9" key="1">
    <citation type="submission" date="2016-10" db="EMBL/GenBank/DDBJ databases">
        <authorList>
            <person name="de Groot N.N."/>
        </authorList>
    </citation>
    <scope>NUCLEOTIDE SEQUENCE [LARGE SCALE GENOMIC DNA]</scope>
    <source>
        <strain evidence="8 9">CGMCC 1.6134</strain>
    </source>
</reference>
<dbReference type="NCBIfam" id="TIGR01704">
    <property type="entry name" value="MTA_SAH-Nsdase"/>
    <property type="match status" value="1"/>
</dbReference>
<evidence type="ECO:0000313" key="8">
    <source>
        <dbReference type="EMBL" id="SFL65135.1"/>
    </source>
</evidence>
<evidence type="ECO:0000256" key="3">
    <source>
        <dbReference type="ARBA" id="ARBA00022801"/>
    </source>
</evidence>
<dbReference type="InterPro" id="IPR010049">
    <property type="entry name" value="MTA_SAH_Nsdase"/>
</dbReference>
<comment type="function">
    <text evidence="6">Catalyzes the irreversible cleavage of the glycosidic bond in both 5'-methylthioadenosine (MTA) and S-adenosylhomocysteine (SAH/AdoHcy) to adenine and the corresponding thioribose, 5'-methylthioribose and S-ribosylhomocysteine, respectively. Also cleaves 5'-deoxyadenosine, a toxic by-product of radical S-adenosylmethionine (SAM) enzymes, into 5-deoxyribose and adenine.</text>
</comment>
<dbReference type="InterPro" id="IPR000845">
    <property type="entry name" value="Nucleoside_phosphorylase_d"/>
</dbReference>
<dbReference type="Gene3D" id="3.40.50.1580">
    <property type="entry name" value="Nucleoside phosphorylase domain"/>
    <property type="match status" value="1"/>
</dbReference>
<dbReference type="HAMAP" id="MF_01684">
    <property type="entry name" value="Salvage_MtnN"/>
    <property type="match status" value="1"/>
</dbReference>
<dbReference type="STRING" id="266892.SAMN04488054_103127"/>
<feature type="active site" description="Proton donor" evidence="6">
    <location>
        <position position="197"/>
    </location>
</feature>
<accession>A0A1I4JEX7</accession>